<name>X1HJQ9_9ZZZZ</name>
<dbReference type="EMBL" id="BARU01028362">
    <property type="protein sequence ID" value="GAH69722.1"/>
    <property type="molecule type" value="Genomic_DNA"/>
</dbReference>
<dbReference type="AlphaFoldDB" id="X1HJQ9"/>
<gene>
    <name evidence="1" type="ORF">S03H2_45276</name>
</gene>
<organism evidence="1">
    <name type="scientific">marine sediment metagenome</name>
    <dbReference type="NCBI Taxonomy" id="412755"/>
    <lineage>
        <taxon>unclassified sequences</taxon>
        <taxon>metagenomes</taxon>
        <taxon>ecological metagenomes</taxon>
    </lineage>
</organism>
<sequence length="147" mass="17193">MKTGFIQAFVNLMKPVSYPYHGIISPCHKQSEIPPYMGPDMKPVGQEWVLAFEGSIYAGAMGIFIFKPKGFLPSSDPHMCTDKTHCNKNVYYFTEVYVYQRAYNEMVGLYWSDGINCDYRNIAGKYLYIYKAWFDYQWCANNHLWMV</sequence>
<comment type="caution">
    <text evidence="1">The sequence shown here is derived from an EMBL/GenBank/DDBJ whole genome shotgun (WGS) entry which is preliminary data.</text>
</comment>
<proteinExistence type="predicted"/>
<accession>X1HJQ9</accession>
<reference evidence="1" key="1">
    <citation type="journal article" date="2014" name="Front. Microbiol.">
        <title>High frequency of phylogenetically diverse reductive dehalogenase-homologous genes in deep subseafloor sedimentary metagenomes.</title>
        <authorList>
            <person name="Kawai M."/>
            <person name="Futagami T."/>
            <person name="Toyoda A."/>
            <person name="Takaki Y."/>
            <person name="Nishi S."/>
            <person name="Hori S."/>
            <person name="Arai W."/>
            <person name="Tsubouchi T."/>
            <person name="Morono Y."/>
            <person name="Uchiyama I."/>
            <person name="Ito T."/>
            <person name="Fujiyama A."/>
            <person name="Inagaki F."/>
            <person name="Takami H."/>
        </authorList>
    </citation>
    <scope>NUCLEOTIDE SEQUENCE</scope>
    <source>
        <strain evidence="1">Expedition CK06-06</strain>
    </source>
</reference>
<protein>
    <submittedName>
        <fullName evidence="1">Uncharacterized protein</fullName>
    </submittedName>
</protein>
<feature type="non-terminal residue" evidence="1">
    <location>
        <position position="147"/>
    </location>
</feature>
<evidence type="ECO:0000313" key="1">
    <source>
        <dbReference type="EMBL" id="GAH69722.1"/>
    </source>
</evidence>